<dbReference type="EMBL" id="SPQQ01000007">
    <property type="protein sequence ID" value="TGE36604.1"/>
    <property type="molecule type" value="Genomic_DNA"/>
</dbReference>
<accession>A0A4Z0R1X1</accession>
<proteinExistence type="predicted"/>
<dbReference type="RefSeq" id="WP_135549740.1">
    <property type="nucleotide sequence ID" value="NZ_SPQQ01000007.1"/>
</dbReference>
<comment type="caution">
    <text evidence="1">The sequence shown here is derived from an EMBL/GenBank/DDBJ whole genome shotgun (WGS) entry which is preliminary data.</text>
</comment>
<protein>
    <submittedName>
        <fullName evidence="1">Uncharacterized protein</fullName>
    </submittedName>
</protein>
<evidence type="ECO:0000313" key="1">
    <source>
        <dbReference type="EMBL" id="TGE36604.1"/>
    </source>
</evidence>
<dbReference type="Proteomes" id="UP000298460">
    <property type="component" value="Unassembled WGS sequence"/>
</dbReference>
<gene>
    <name evidence="1" type="ORF">E4K67_19400</name>
</gene>
<name>A0A4Z0R1X1_9FIRM</name>
<sequence>MGSGVHPTPTGIPFGIAASAILSTGDYRARLAILGSVGGSSHPCSLPRVWGRLHGSLLFCFRKRRRACVTLRPGLGPENDECPCKLGDGSWACIQR</sequence>
<reference evidence="1 2" key="1">
    <citation type="submission" date="2019-03" db="EMBL/GenBank/DDBJ databases">
        <title>Draft Genome Sequence of Desulfosporosinus fructosivorans Strain 63.6F, Isolated from Marine Sediment in the Baltic Sea.</title>
        <authorList>
            <person name="Hausmann B."/>
            <person name="Vandieken V."/>
            <person name="Pjevac P."/>
            <person name="Schreck K."/>
            <person name="Herbold C.W."/>
            <person name="Loy A."/>
        </authorList>
    </citation>
    <scope>NUCLEOTIDE SEQUENCE [LARGE SCALE GENOMIC DNA]</scope>
    <source>
        <strain evidence="1 2">63.6F</strain>
    </source>
</reference>
<dbReference type="AlphaFoldDB" id="A0A4Z0R1X1"/>
<keyword evidence="2" id="KW-1185">Reference proteome</keyword>
<organism evidence="1 2">
    <name type="scientific">Desulfosporosinus fructosivorans</name>
    <dbReference type="NCBI Taxonomy" id="2018669"/>
    <lineage>
        <taxon>Bacteria</taxon>
        <taxon>Bacillati</taxon>
        <taxon>Bacillota</taxon>
        <taxon>Clostridia</taxon>
        <taxon>Eubacteriales</taxon>
        <taxon>Desulfitobacteriaceae</taxon>
        <taxon>Desulfosporosinus</taxon>
    </lineage>
</organism>
<evidence type="ECO:0000313" key="2">
    <source>
        <dbReference type="Proteomes" id="UP000298460"/>
    </source>
</evidence>